<reference evidence="9" key="1">
    <citation type="submission" date="2018-10" db="EMBL/GenBank/DDBJ databases">
        <authorList>
            <person name="Hong Y."/>
        </authorList>
    </citation>
    <scope>NUCLEOTIDE SEQUENCE</scope>
</reference>
<keyword evidence="5" id="KW-0804">Transcription</keyword>
<dbReference type="InterPro" id="IPR007642">
    <property type="entry name" value="RNA_pol_Rpb2_2"/>
</dbReference>
<evidence type="ECO:0000259" key="7">
    <source>
        <dbReference type="Pfam" id="PF04561"/>
    </source>
</evidence>
<keyword evidence="9" id="KW-0934">Plastid</keyword>
<feature type="domain" description="RNA polymerase Rpb2" evidence="7">
    <location>
        <begin position="160"/>
        <end position="379"/>
    </location>
</feature>
<dbReference type="SUPFAM" id="SSF64484">
    <property type="entry name" value="beta and beta-prime subunits of DNA dependent RNA-polymerase"/>
    <property type="match status" value="1"/>
</dbReference>
<name>A0A4Y6A826_ULVCO</name>
<dbReference type="GO" id="GO:0003899">
    <property type="term" value="F:DNA-directed RNA polymerase activity"/>
    <property type="evidence" value="ECO:0007669"/>
    <property type="project" value="UniProtKB-EC"/>
</dbReference>
<protein>
    <recommendedName>
        <fullName evidence="1">DNA-directed RNA polymerase</fullName>
        <ecNumber evidence="1">2.7.7.6</ecNumber>
    </recommendedName>
</protein>
<dbReference type="AlphaFoldDB" id="A0A4Y6A826"/>
<gene>
    <name evidence="9" type="primary">rpoB</name>
</gene>
<evidence type="ECO:0000256" key="4">
    <source>
        <dbReference type="ARBA" id="ARBA00022695"/>
    </source>
</evidence>
<evidence type="ECO:0000313" key="9">
    <source>
        <dbReference type="EMBL" id="QDE53830.1"/>
    </source>
</evidence>
<sequence length="523" mass="61721">MTQRVYQKLKSNINKNSIFIKINNKSKINCYYSNIYNPLINFKIPNFLNLQRESFQKFLKMDLIKEFKQLKKITNSDQTIEILFYIDKYKLVRPKWTVKQSILKRKTYNCQLFVPLQIINHNTKESIIDWLLLMNLPLMTKNGHFIINGSPKIIMNQIVRSPGIYFQKLIKQDQEIFYSADFIAQRGTWLRLEIDSKSGDIWAKMKKTPKIPINIFLRCLGISLPIFNNYLNSYKLNINNEYNHFKSLDNKNISLQEKKLVLDYNNKNKINSNINLNLDKNFEKLVKKISVKSKLQDSNINIKEIGKKFLYEKFLNPRLYNLSKLGRLRINKKLGINISESHTLLTAKDILFSCFYLMQCLKGIEIPTDIDDLKNRQIRSSGKLIQIQLTTGILRFEKTIRDKLILNDKLNKPTNFIFTYNKLKNGFFVNKGISNSTILVKQDQINIIKRKLDIIKNSNNIYNIKKNFFSYFELIKIKKYFNLLKNTEQFNVLNNINKKNNLLEISNNKVKIENQNPIASTDS</sequence>
<feature type="domain" description="RNA polymerase beta subunit protrusion" evidence="8">
    <location>
        <begin position="49"/>
        <end position="414"/>
    </location>
</feature>
<dbReference type="Gene3D" id="3.90.1100.10">
    <property type="match status" value="1"/>
</dbReference>
<dbReference type="Pfam" id="PF04563">
    <property type="entry name" value="RNA_pol_Rpb2_1"/>
    <property type="match status" value="1"/>
</dbReference>
<accession>A0A4Y6A826</accession>
<comment type="catalytic activity">
    <reaction evidence="6">
        <text>RNA(n) + a ribonucleoside 5'-triphosphate = RNA(n+1) + diphosphate</text>
        <dbReference type="Rhea" id="RHEA:21248"/>
        <dbReference type="Rhea" id="RHEA-COMP:14527"/>
        <dbReference type="Rhea" id="RHEA-COMP:17342"/>
        <dbReference type="ChEBI" id="CHEBI:33019"/>
        <dbReference type="ChEBI" id="CHEBI:61557"/>
        <dbReference type="ChEBI" id="CHEBI:140395"/>
        <dbReference type="EC" id="2.7.7.6"/>
    </reaction>
</comment>
<dbReference type="InterPro" id="IPR007644">
    <property type="entry name" value="RNA_pol_bsu_protrusion"/>
</dbReference>
<dbReference type="Pfam" id="PF04561">
    <property type="entry name" value="RNA_pol_Rpb2_2"/>
    <property type="match status" value="1"/>
</dbReference>
<evidence type="ECO:0000259" key="8">
    <source>
        <dbReference type="Pfam" id="PF04563"/>
    </source>
</evidence>
<proteinExistence type="predicted"/>
<keyword evidence="2 9" id="KW-0240">DNA-directed RNA polymerase</keyword>
<dbReference type="Gene3D" id="3.90.1110.10">
    <property type="entry name" value="RNA polymerase Rpb2, domain 2"/>
    <property type="match status" value="1"/>
</dbReference>
<dbReference type="GO" id="GO:0000428">
    <property type="term" value="C:DNA-directed RNA polymerase complex"/>
    <property type="evidence" value="ECO:0007669"/>
    <property type="project" value="UniProtKB-KW"/>
</dbReference>
<dbReference type="EMBL" id="MK069585">
    <property type="protein sequence ID" value="QDE53830.1"/>
    <property type="molecule type" value="Genomic_DNA"/>
</dbReference>
<dbReference type="GO" id="GO:0003677">
    <property type="term" value="F:DNA binding"/>
    <property type="evidence" value="ECO:0007669"/>
    <property type="project" value="InterPro"/>
</dbReference>
<evidence type="ECO:0000256" key="6">
    <source>
        <dbReference type="ARBA" id="ARBA00048552"/>
    </source>
</evidence>
<dbReference type="EC" id="2.7.7.6" evidence="1"/>
<geneLocation type="chloroplast" evidence="9"/>
<keyword evidence="9" id="KW-0150">Chloroplast</keyword>
<keyword evidence="4" id="KW-0548">Nucleotidyltransferase</keyword>
<evidence type="ECO:0000256" key="1">
    <source>
        <dbReference type="ARBA" id="ARBA00012418"/>
    </source>
</evidence>
<evidence type="ECO:0000256" key="3">
    <source>
        <dbReference type="ARBA" id="ARBA00022679"/>
    </source>
</evidence>
<organism evidence="9">
    <name type="scientific">Ulva compressa</name>
    <name type="common">Green alga</name>
    <name type="synonym">Enteromorpha compressa</name>
    <dbReference type="NCBI Taxonomy" id="63659"/>
    <lineage>
        <taxon>Eukaryota</taxon>
        <taxon>Viridiplantae</taxon>
        <taxon>Chlorophyta</taxon>
        <taxon>core chlorophytes</taxon>
        <taxon>Ulvophyceae</taxon>
        <taxon>OUU clade</taxon>
        <taxon>Ulvales</taxon>
        <taxon>Ulvaceae</taxon>
        <taxon>Ulva</taxon>
    </lineage>
</organism>
<dbReference type="InterPro" id="IPR037034">
    <property type="entry name" value="RNA_pol_Rpb2_2_sf"/>
</dbReference>
<evidence type="ECO:0000256" key="5">
    <source>
        <dbReference type="ARBA" id="ARBA00023163"/>
    </source>
</evidence>
<keyword evidence="3" id="KW-0808">Transferase</keyword>
<evidence type="ECO:0000256" key="2">
    <source>
        <dbReference type="ARBA" id="ARBA00022478"/>
    </source>
</evidence>
<dbReference type="GO" id="GO:0006351">
    <property type="term" value="P:DNA-templated transcription"/>
    <property type="evidence" value="ECO:0007669"/>
    <property type="project" value="InterPro"/>
</dbReference>